<feature type="compositionally biased region" description="Polar residues" evidence="1">
    <location>
        <begin position="1252"/>
        <end position="1266"/>
    </location>
</feature>
<feature type="compositionally biased region" description="Low complexity" evidence="1">
    <location>
        <begin position="451"/>
        <end position="460"/>
    </location>
</feature>
<feature type="region of interest" description="Disordered" evidence="1">
    <location>
        <begin position="1846"/>
        <end position="1865"/>
    </location>
</feature>
<sequence length="2091" mass="228586">MVRTVREPNSTTPHLLRVSTSSATSSRGSSGGSPSQPVFVKSKTAYLASSPKRNGSTAKKRAVLGEREENIMSPSQPSPMRSKSKPKSKSSLTPRPTDDHSLSALSRFVAQSPTNRLPTPYRHDPSPIGQSPNLTFISRPGSTPYGPRRSIPMQINNNDDTLLLNMRPPEMSFSSPGSGLTDESDVEDVRGGISGRVGLMTPATSQEVSVSYVIHAALMKANSVIDLQVGSPSKSLPIRHAVAAASIARNSISRLPTPPSSQSGSYPSALPPTPQAGPSRISRIRARPSPTPPRRIGAGLSEVLGLGHITTEWDTPLRLGEDVSPNPRRKKSPRLSQPGQTPTRGQPVPVQSGGVEVVRPIRERSNTSCASTSKSTTPATLRPKSKGIVKSRIPNLSPSQSQSQTSRRSSGGNRKSSGGSAKSTTTPAASRSTITKKVPSTAPVGRRKPTSPKTRTTPTSQNDRRASVPANSNTITPKPRGRRSVAQTPKDVALSGRRIGTLSRPIHGSPGDDPLLLKGEEGDDYDIGHNIRNGNGLSLSLNNGNKNDRQIPVSSPFTFRQNEDLTLLPMDSPGEGYLDFGTGPAWSDDGSDAEMGGIGEDTFIHMKSKKDASGKLLGSLGRLGESILEEEEEVDKTIESYSRDGRSYTPILPPRDKEQHQSVEESISSAVIRSRSSPAQQAADSNEESNMIEEAGDVTQEMDDDNWEISAEQIEPTDNNDDTITIQPQFPHDRSSSPVADAAEDLGDITQEMEGGDWDNTEEDIEFARDTEDKSSSHTPHAETAIVDDNHDMDQQSEKDFGHIEEHALRKEQDQNLNQVVQSTLHDEPSSADEGEEEEGNKIEDGCGETWEISENDITLPTLTTEQSFTPNVLDVAPVHEELGNVEDPHQQPGISNELLDNNIPSRTSSSDHVPSLGESEEFGDVTQDMDSLDWEVSEEGIQASQLDNQERARSRSVSPLFERRVQEGTSEITQRELTIETPVAHREEEVDQEEEFLEADARAHQLIEPLEEEMTLNLDAIKEIEQDVQGKLRSQAKRSAITADPIYLVDAVSVASANEEGNVKNRRESEPIDTEISRSNDRLQSPLIPAIQIPTEVTQPVENIKILQTSTPSPSPAPVLRSTTPVHSPPPTTNYEPPSLRSPPPPRSPFVLIHHRGDLTFTPRPEFSYSNYRSPSPLPPPTPVFSAQERGHAILEEADRALSRLSKLRSLSPFPAITKQEDPGVSHNPETIENARADASAEVLHRDMSVPAQTVSQDGDGNSHNVADDVAAPNATRGEFQDSLQEEEEEEEDQAAGDVTAEADNSAWNLSAEEYEVPLRDRSDGESEEENREKEEERAEETEDEDNSLAQENAQQSEEASPEPVEVPERIVLRLVERGMIKLEAESDSEDVVQDVPFESDIPPVVRQSSSSASRERPCTPSRGPSEIRARSTTRSPIAGPSTPSVYPALSTTQLNVDSTTPKTAPPPSVLQSANSTIQVEGVTSLERTLLHRVGTSKLSQQIVPSSRTTEEASSPVLQQQSSPPNLVNREEGEESVVIRKPRRSLHDELAAVSASVADDDHFDGEGDDSFKSVVEVSSLDPKAAARAAAILKLNHAYIEHGILPRSEEKDLAISTKSTSHSEREKRDLLHEAELEIVESHRRSRSRSRSMSMMRTEREMSIMSFMTEDYPVPGAFVKTPRPDSRKVISPMKRKRDLVSVHETIENEDDTQKKEERWGVKEWKRLEKVYRAEKETWIKEREIKKLPVTESPTASPIPSIPGGLVAWARRSTFGTPKEVHVKKWDIESVVDNFLDEEKKDGRNWDREMLVLRVQAIQRRISKLASSTASTSTSIDLQTPALKRIRPNVPTLPQTPMMTKSTKDAVEPPSTIKRMLGFVWGKSKAQNSSVRTSNESKISSSALNTTSSINKGKETEKDVLPTTQMREIRPAHPTSSRWTPVAPPPPPPRSTTASTSKTASTNFSKNTPAFSKPMSIPSSSLKYVSTTSSSITHSTSLPSLSITSSSSSSLSGSTRLYPPLNPPISQRSDAIARLFPDHTSTSGKMTASISEKNLKELGQIQKKRSGSVKSLVDSWEGKGIMGPSIKGKEKEK</sequence>
<feature type="region of interest" description="Disordered" evidence="1">
    <location>
        <begin position="1061"/>
        <end position="1081"/>
    </location>
</feature>
<feature type="compositionally biased region" description="Low complexity" evidence="1">
    <location>
        <begin position="1949"/>
        <end position="1966"/>
    </location>
</feature>
<feature type="compositionally biased region" description="Polar residues" evidence="1">
    <location>
        <begin position="1432"/>
        <end position="1464"/>
    </location>
</feature>
<feature type="region of interest" description="Disordered" evidence="1">
    <location>
        <begin position="938"/>
        <end position="960"/>
    </location>
</feature>
<accession>A0A1B9ISS1</accession>
<feature type="compositionally biased region" description="Low complexity" evidence="1">
    <location>
        <begin position="1990"/>
        <end position="2013"/>
    </location>
</feature>
<feature type="compositionally biased region" description="Acidic residues" evidence="1">
    <location>
        <begin position="685"/>
        <end position="707"/>
    </location>
</feature>
<evidence type="ECO:0000313" key="3">
    <source>
        <dbReference type="Proteomes" id="UP000092583"/>
    </source>
</evidence>
<feature type="compositionally biased region" description="Low complexity" evidence="1">
    <location>
        <begin position="1515"/>
        <end position="1526"/>
    </location>
</feature>
<dbReference type="OrthoDB" id="2574995at2759"/>
<evidence type="ECO:0000313" key="2">
    <source>
        <dbReference type="EMBL" id="OCF58592.1"/>
    </source>
</evidence>
<feature type="compositionally biased region" description="Low complexity" evidence="1">
    <location>
        <begin position="19"/>
        <end position="35"/>
    </location>
</feature>
<feature type="compositionally biased region" description="Polar residues" evidence="1">
    <location>
        <begin position="893"/>
        <end position="913"/>
    </location>
</feature>
<feature type="region of interest" description="Disordered" evidence="1">
    <location>
        <begin position="315"/>
        <end position="513"/>
    </location>
</feature>
<dbReference type="Proteomes" id="UP000092583">
    <property type="component" value="Unassembled WGS sequence"/>
</dbReference>
<feature type="compositionally biased region" description="Polar residues" evidence="1">
    <location>
        <begin position="1850"/>
        <end position="1859"/>
    </location>
</feature>
<proteinExistence type="predicted"/>
<feature type="compositionally biased region" description="Low complexity" evidence="1">
    <location>
        <begin position="397"/>
        <end position="433"/>
    </location>
</feature>
<feature type="compositionally biased region" description="Polar residues" evidence="1">
    <location>
        <begin position="815"/>
        <end position="824"/>
    </location>
</feature>
<feature type="region of interest" description="Disordered" evidence="1">
    <location>
        <begin position="1990"/>
        <end position="2018"/>
    </location>
</feature>
<feature type="compositionally biased region" description="Basic and acidic residues" evidence="1">
    <location>
        <begin position="654"/>
        <end position="663"/>
    </location>
</feature>
<feature type="region of interest" description="Disordered" evidence="1">
    <location>
        <begin position="1"/>
        <end position="153"/>
    </location>
</feature>
<feature type="compositionally biased region" description="Low complexity" evidence="1">
    <location>
        <begin position="664"/>
        <end position="677"/>
    </location>
</feature>
<dbReference type="EMBL" id="KI669461">
    <property type="protein sequence ID" value="OCF58592.1"/>
    <property type="molecule type" value="Genomic_DNA"/>
</dbReference>
<feature type="region of interest" description="Disordered" evidence="1">
    <location>
        <begin position="1215"/>
        <end position="1370"/>
    </location>
</feature>
<feature type="compositionally biased region" description="Polar residues" evidence="1">
    <location>
        <begin position="366"/>
        <end position="379"/>
    </location>
</feature>
<feature type="compositionally biased region" description="Acidic residues" evidence="1">
    <location>
        <begin position="1339"/>
        <end position="1348"/>
    </location>
</feature>
<feature type="compositionally biased region" description="Polar residues" evidence="1">
    <location>
        <begin position="1883"/>
        <end position="1909"/>
    </location>
</feature>
<reference evidence="2 3" key="1">
    <citation type="submission" date="2013-07" db="EMBL/GenBank/DDBJ databases">
        <title>The Genome Sequence of Kwoniella mangroviensis CBS10435.</title>
        <authorList>
            <consortium name="The Broad Institute Genome Sequencing Platform"/>
            <person name="Cuomo C."/>
            <person name="Litvintseva A."/>
            <person name="Chen Y."/>
            <person name="Heitman J."/>
            <person name="Sun S."/>
            <person name="Springer D."/>
            <person name="Dromer F."/>
            <person name="Young S.K."/>
            <person name="Zeng Q."/>
            <person name="Gargeya S."/>
            <person name="Fitzgerald M."/>
            <person name="Abouelleil A."/>
            <person name="Alvarado L."/>
            <person name="Berlin A.M."/>
            <person name="Chapman S.B."/>
            <person name="Dewar J."/>
            <person name="Goldberg J."/>
            <person name="Griggs A."/>
            <person name="Gujja S."/>
            <person name="Hansen M."/>
            <person name="Howarth C."/>
            <person name="Imamovic A."/>
            <person name="Larimer J."/>
            <person name="McCowan C."/>
            <person name="Murphy C."/>
            <person name="Pearson M."/>
            <person name="Priest M."/>
            <person name="Roberts A."/>
            <person name="Saif S."/>
            <person name="Shea T."/>
            <person name="Sykes S."/>
            <person name="Wortman J."/>
            <person name="Nusbaum C."/>
            <person name="Birren B."/>
        </authorList>
    </citation>
    <scope>NUCLEOTIDE SEQUENCE [LARGE SCALE GENOMIC DNA]</scope>
    <source>
        <strain evidence="2 3">CBS 10435</strain>
    </source>
</reference>
<evidence type="ECO:0000256" key="1">
    <source>
        <dbReference type="SAM" id="MobiDB-lite"/>
    </source>
</evidence>
<feature type="compositionally biased region" description="Basic and acidic residues" evidence="1">
    <location>
        <begin position="1318"/>
        <end position="1338"/>
    </location>
</feature>
<feature type="compositionally biased region" description="Basic and acidic residues" evidence="1">
    <location>
        <begin position="1062"/>
        <end position="1081"/>
    </location>
</feature>
<feature type="region of interest" description="Disordered" evidence="1">
    <location>
        <begin position="885"/>
        <end position="920"/>
    </location>
</feature>
<reference evidence="3" key="2">
    <citation type="submission" date="2013-12" db="EMBL/GenBank/DDBJ databases">
        <title>Evolution of pathogenesis and genome organization in the Tremellales.</title>
        <authorList>
            <person name="Cuomo C."/>
            <person name="Litvintseva A."/>
            <person name="Heitman J."/>
            <person name="Chen Y."/>
            <person name="Sun S."/>
            <person name="Springer D."/>
            <person name="Dromer F."/>
            <person name="Young S."/>
            <person name="Zeng Q."/>
            <person name="Chapman S."/>
            <person name="Gujja S."/>
            <person name="Saif S."/>
            <person name="Birren B."/>
        </authorList>
    </citation>
    <scope>NUCLEOTIDE SEQUENCE [LARGE SCALE GENOMIC DNA]</scope>
    <source>
        <strain evidence="3">CBS 10435</strain>
    </source>
</reference>
<feature type="compositionally biased region" description="Basic and acidic residues" evidence="1">
    <location>
        <begin position="788"/>
        <end position="814"/>
    </location>
</feature>
<feature type="compositionally biased region" description="Polar residues" evidence="1">
    <location>
        <begin position="1499"/>
        <end position="1509"/>
    </location>
</feature>
<name>A0A1B9ISS1_9TREE</name>
<feature type="region of interest" description="Disordered" evidence="1">
    <location>
        <begin position="1109"/>
        <end position="1148"/>
    </location>
</feature>
<keyword evidence="3" id="KW-1185">Reference proteome</keyword>
<organism evidence="2 3">
    <name type="scientific">Kwoniella mangroviensis CBS 10435</name>
    <dbReference type="NCBI Taxonomy" id="1331196"/>
    <lineage>
        <taxon>Eukaryota</taxon>
        <taxon>Fungi</taxon>
        <taxon>Dikarya</taxon>
        <taxon>Basidiomycota</taxon>
        <taxon>Agaricomycotina</taxon>
        <taxon>Tremellomycetes</taxon>
        <taxon>Tremellales</taxon>
        <taxon>Cryptococcaceae</taxon>
        <taxon>Kwoniella</taxon>
    </lineage>
</organism>
<feature type="compositionally biased region" description="Basic and acidic residues" evidence="1">
    <location>
        <begin position="636"/>
        <end position="646"/>
    </location>
</feature>
<feature type="compositionally biased region" description="Basic and acidic residues" evidence="1">
    <location>
        <begin position="766"/>
        <end position="776"/>
    </location>
</feature>
<feature type="compositionally biased region" description="Acidic residues" evidence="1">
    <location>
        <begin position="1285"/>
        <end position="1296"/>
    </location>
</feature>
<feature type="compositionally biased region" description="Polar residues" evidence="1">
    <location>
        <begin position="334"/>
        <end position="344"/>
    </location>
</feature>
<feature type="region of interest" description="Disordered" evidence="1">
    <location>
        <begin position="636"/>
        <end position="854"/>
    </location>
</feature>
<feature type="region of interest" description="Disordered" evidence="1">
    <location>
        <begin position="1882"/>
        <end position="1977"/>
    </location>
</feature>
<feature type="region of interest" description="Disordered" evidence="1">
    <location>
        <begin position="252"/>
        <end position="301"/>
    </location>
</feature>
<gene>
    <name evidence="2" type="ORF">L486_03079</name>
</gene>
<feature type="compositionally biased region" description="Acidic residues" evidence="1">
    <location>
        <begin position="830"/>
        <end position="839"/>
    </location>
</feature>
<feature type="region of interest" description="Disordered" evidence="1">
    <location>
        <begin position="1499"/>
        <end position="1540"/>
    </location>
</feature>
<feature type="region of interest" description="Disordered" evidence="1">
    <location>
        <begin position="1385"/>
        <end position="1477"/>
    </location>
</feature>
<dbReference type="STRING" id="1331196.A0A1B9ISS1"/>
<protein>
    <submittedName>
        <fullName evidence="2">Uncharacterized protein</fullName>
    </submittedName>
</protein>
<feature type="compositionally biased region" description="Acidic residues" evidence="1">
    <location>
        <begin position="754"/>
        <end position="765"/>
    </location>
</feature>